<gene>
    <name evidence="1" type="ordered locus">Lcho_1810</name>
</gene>
<dbReference type="Proteomes" id="UP000001693">
    <property type="component" value="Chromosome"/>
</dbReference>
<organism evidence="1 2">
    <name type="scientific">Leptothrix cholodnii (strain ATCC 51168 / LMG 8142 / SP-6)</name>
    <name type="common">Leptothrix discophora (strain SP-6)</name>
    <dbReference type="NCBI Taxonomy" id="395495"/>
    <lineage>
        <taxon>Bacteria</taxon>
        <taxon>Pseudomonadati</taxon>
        <taxon>Pseudomonadota</taxon>
        <taxon>Betaproteobacteria</taxon>
        <taxon>Burkholderiales</taxon>
        <taxon>Sphaerotilaceae</taxon>
        <taxon>Leptothrix</taxon>
    </lineage>
</organism>
<sequence precursor="true">MTPRPSPRTTGACVALATLTACSSTGGLITSLEDLSTESVKEGFVKIPQYRVASIPGWLPFADVGGLYFYKPSRKPASVIGLSPGASFELVSEIAGDASNDCTEICLAAIRTRLTRLGSLAAELVQERADLSLLQARQAAGAEPPVSEVQIDAARDTYRAARKSFDTHYEGVVDAVRSNGVLIYRWATDSSRSGGLGLGNLFGASGQQDETRNGFALVSGIRTKTLFVGHDLIDAWPQLSKGSRFSNRFEITTHVMQARHILYGHVADVSQFAQARLKASYEQLANFPQALKALDEIEVSMALSKVSNLSNIGVMGNMKRSVVPIQWDLTALQNRFASDDWLTFYSVESDFSDLLELLRQAETGR</sequence>
<evidence type="ECO:0000313" key="2">
    <source>
        <dbReference type="Proteomes" id="UP000001693"/>
    </source>
</evidence>
<reference evidence="1 2" key="1">
    <citation type="submission" date="2008-03" db="EMBL/GenBank/DDBJ databases">
        <title>Complete sequence of Leptothrix cholodnii SP-6.</title>
        <authorList>
            <consortium name="US DOE Joint Genome Institute"/>
            <person name="Copeland A."/>
            <person name="Lucas S."/>
            <person name="Lapidus A."/>
            <person name="Glavina del Rio T."/>
            <person name="Dalin E."/>
            <person name="Tice H."/>
            <person name="Bruce D."/>
            <person name="Goodwin L."/>
            <person name="Pitluck S."/>
            <person name="Chertkov O."/>
            <person name="Brettin T."/>
            <person name="Detter J.C."/>
            <person name="Han C."/>
            <person name="Kuske C.R."/>
            <person name="Schmutz J."/>
            <person name="Larimer F."/>
            <person name="Land M."/>
            <person name="Hauser L."/>
            <person name="Kyrpides N."/>
            <person name="Lykidis A."/>
            <person name="Emerson D."/>
            <person name="Richardson P."/>
        </authorList>
    </citation>
    <scope>NUCLEOTIDE SEQUENCE [LARGE SCALE GENOMIC DNA]</scope>
    <source>
        <strain evidence="2">ATCC 51168 / LMG 8142 / SP-6</strain>
    </source>
</reference>
<dbReference type="HOGENOM" id="CLU_758204_0_0_4"/>
<accession>B1XZV0</accession>
<dbReference type="KEGG" id="lch:Lcho_1810"/>
<dbReference type="PROSITE" id="PS51257">
    <property type="entry name" value="PROKAR_LIPOPROTEIN"/>
    <property type="match status" value="1"/>
</dbReference>
<keyword evidence="2" id="KW-1185">Reference proteome</keyword>
<dbReference type="AlphaFoldDB" id="B1XZV0"/>
<evidence type="ECO:0008006" key="3">
    <source>
        <dbReference type="Google" id="ProtNLM"/>
    </source>
</evidence>
<dbReference type="eggNOG" id="ENOG50347WC">
    <property type="taxonomic scope" value="Bacteria"/>
</dbReference>
<name>B1XZV0_LEPCP</name>
<protein>
    <recommendedName>
        <fullName evidence="3">Lipoprotein</fullName>
    </recommendedName>
</protein>
<proteinExistence type="predicted"/>
<dbReference type="EMBL" id="CP001013">
    <property type="protein sequence ID" value="ACB34077.1"/>
    <property type="molecule type" value="Genomic_DNA"/>
</dbReference>
<evidence type="ECO:0000313" key="1">
    <source>
        <dbReference type="EMBL" id="ACB34077.1"/>
    </source>
</evidence>